<dbReference type="InterPro" id="IPR012000">
    <property type="entry name" value="Thiamin_PyroP_enz_cen_dom"/>
</dbReference>
<dbReference type="UniPathway" id="UPA00049">
    <property type="reaction ID" value="UER00059"/>
</dbReference>
<comment type="similarity">
    <text evidence="3 14">Belongs to the TPP enzyme family.</text>
</comment>
<dbReference type="SUPFAM" id="SSF52518">
    <property type="entry name" value="Thiamin diphosphate-binding fold (THDP-binding)"/>
    <property type="match status" value="2"/>
</dbReference>
<dbReference type="eggNOG" id="COG0028">
    <property type="taxonomic scope" value="Bacteria"/>
</dbReference>
<keyword evidence="8 14" id="KW-0479">Metal-binding</keyword>
<dbReference type="GO" id="GO:0030976">
    <property type="term" value="F:thiamine pyrophosphate binding"/>
    <property type="evidence" value="ECO:0007669"/>
    <property type="project" value="UniProtKB-UniRule"/>
</dbReference>
<dbReference type="SUPFAM" id="SSF52467">
    <property type="entry name" value="DHS-like NAD/FAD-binding domain"/>
    <property type="match status" value="1"/>
</dbReference>
<dbReference type="FunFam" id="3.40.50.970:FF:000016">
    <property type="entry name" value="Acetolactate synthase"/>
    <property type="match status" value="1"/>
</dbReference>
<evidence type="ECO:0000256" key="12">
    <source>
        <dbReference type="ARBA" id="ARBA00023304"/>
    </source>
</evidence>
<evidence type="ECO:0000259" key="17">
    <source>
        <dbReference type="Pfam" id="PF02776"/>
    </source>
</evidence>
<dbReference type="STRING" id="1492.ATN24_11625"/>
<dbReference type="InterPro" id="IPR045229">
    <property type="entry name" value="TPP_enz"/>
</dbReference>
<comment type="cofactor">
    <cofactor evidence="14">
        <name>Mg(2+)</name>
        <dbReference type="ChEBI" id="CHEBI:18420"/>
    </cofactor>
    <text evidence="14">Binds 1 Mg(2+) ion per subunit.</text>
</comment>
<comment type="cofactor">
    <cofactor evidence="14">
        <name>thiamine diphosphate</name>
        <dbReference type="ChEBI" id="CHEBI:58937"/>
    </cofactor>
    <text evidence="14">Binds 1 thiamine pyrophosphate per subunit.</text>
</comment>
<evidence type="ECO:0000256" key="1">
    <source>
        <dbReference type="ARBA" id="ARBA00004974"/>
    </source>
</evidence>
<dbReference type="PANTHER" id="PTHR18968">
    <property type="entry name" value="THIAMINE PYROPHOSPHATE ENZYMES"/>
    <property type="match status" value="1"/>
</dbReference>
<accession>C4ILG1</accession>
<comment type="catalytic activity">
    <reaction evidence="13 14">
        <text>2 pyruvate + H(+) = (2S)-2-acetolactate + CO2</text>
        <dbReference type="Rhea" id="RHEA:25249"/>
        <dbReference type="ChEBI" id="CHEBI:15361"/>
        <dbReference type="ChEBI" id="CHEBI:15378"/>
        <dbReference type="ChEBI" id="CHEBI:16526"/>
        <dbReference type="ChEBI" id="CHEBI:58476"/>
        <dbReference type="EC" id="2.2.1.6"/>
    </reaction>
</comment>
<dbReference type="Proteomes" id="UP000003081">
    <property type="component" value="Unassembled WGS sequence"/>
</dbReference>
<reference evidence="18 19" key="1">
    <citation type="submission" date="2009-08" db="EMBL/GenBank/DDBJ databases">
        <authorList>
            <person name="Shrivastava S."/>
            <person name="Brinkac L.B."/>
            <person name="Brown J.L."/>
            <person name="Bruce D.B."/>
            <person name="Detter C."/>
            <person name="Green L.D."/>
            <person name="Munk C.A."/>
            <person name="Rogers Y.C."/>
            <person name="Tapia R."/>
            <person name="Sims D.R."/>
            <person name="Smith L.A."/>
            <person name="Smith T.J."/>
            <person name="Sutton G."/>
            <person name="Brettin T."/>
        </authorList>
    </citation>
    <scope>NUCLEOTIDE SEQUENCE [LARGE SCALE GENOMIC DNA]</scope>
    <source>
        <strain evidence="19">E4 str. BoNT E BL5262</strain>
    </source>
</reference>
<dbReference type="RefSeq" id="WP_003406291.1">
    <property type="nucleotide sequence ID" value="NZ_ACOM01000005.1"/>
</dbReference>
<evidence type="ECO:0000313" key="18">
    <source>
        <dbReference type="EMBL" id="EEP54426.1"/>
    </source>
</evidence>
<evidence type="ECO:0000256" key="5">
    <source>
        <dbReference type="ARBA" id="ARBA00022605"/>
    </source>
</evidence>
<dbReference type="Gene3D" id="3.40.50.970">
    <property type="match status" value="2"/>
</dbReference>
<dbReference type="GO" id="GO:0000287">
    <property type="term" value="F:magnesium ion binding"/>
    <property type="evidence" value="ECO:0007669"/>
    <property type="project" value="UniProtKB-UniRule"/>
</dbReference>
<organism evidence="18 19">
    <name type="scientific">Clostridium butyricum E4 str. BoNT E BL5262</name>
    <dbReference type="NCBI Taxonomy" id="632245"/>
    <lineage>
        <taxon>Bacteria</taxon>
        <taxon>Bacillati</taxon>
        <taxon>Bacillota</taxon>
        <taxon>Clostridia</taxon>
        <taxon>Eubacteriales</taxon>
        <taxon>Clostridiaceae</taxon>
        <taxon>Clostridium</taxon>
    </lineage>
</organism>
<dbReference type="GO" id="GO:0005948">
    <property type="term" value="C:acetolactate synthase complex"/>
    <property type="evidence" value="ECO:0007669"/>
    <property type="project" value="TreeGrafter"/>
</dbReference>
<dbReference type="InterPro" id="IPR029061">
    <property type="entry name" value="THDP-binding"/>
</dbReference>
<dbReference type="GO" id="GO:0009097">
    <property type="term" value="P:isoleucine biosynthetic process"/>
    <property type="evidence" value="ECO:0007669"/>
    <property type="project" value="UniProtKB-UniPathway"/>
</dbReference>
<protein>
    <recommendedName>
        <fullName evidence="4 14">Acetolactate synthase</fullName>
        <ecNumber evidence="4 14">2.2.1.6</ecNumber>
    </recommendedName>
</protein>
<evidence type="ECO:0000256" key="6">
    <source>
        <dbReference type="ARBA" id="ARBA00022630"/>
    </source>
</evidence>
<evidence type="ECO:0000256" key="13">
    <source>
        <dbReference type="ARBA" id="ARBA00048670"/>
    </source>
</evidence>
<dbReference type="CDD" id="cd07035">
    <property type="entry name" value="TPP_PYR_POX_like"/>
    <property type="match status" value="1"/>
</dbReference>
<name>C4ILG1_CLOBU</name>
<keyword evidence="10 14" id="KW-0460">Magnesium</keyword>
<dbReference type="GO" id="GO:0050660">
    <property type="term" value="F:flavin adenine dinucleotide binding"/>
    <property type="evidence" value="ECO:0007669"/>
    <property type="project" value="InterPro"/>
</dbReference>
<comment type="pathway">
    <text evidence="1 14">Amino-acid biosynthesis; L-isoleucine biosynthesis; L-isoleucine from 2-oxobutanoate: step 1/4.</text>
</comment>
<evidence type="ECO:0000256" key="8">
    <source>
        <dbReference type="ARBA" id="ARBA00022723"/>
    </source>
</evidence>
<keyword evidence="7 14" id="KW-0808">Transferase</keyword>
<keyword evidence="6" id="KW-0285">Flavoprotein</keyword>
<dbReference type="PANTHER" id="PTHR18968:SF170">
    <property type="entry name" value="ACETOLACTATE SYNTHASE ISOZYME 1 LARGE SUBUNIT"/>
    <property type="match status" value="1"/>
</dbReference>
<feature type="domain" description="Thiamine pyrophosphate enzyme N-terminal TPP-binding" evidence="17">
    <location>
        <begin position="4"/>
        <end position="117"/>
    </location>
</feature>
<evidence type="ECO:0000256" key="14">
    <source>
        <dbReference type="RuleBase" id="RU003591"/>
    </source>
</evidence>
<dbReference type="NCBIfam" id="TIGR00118">
    <property type="entry name" value="acolac_lg"/>
    <property type="match status" value="1"/>
</dbReference>
<dbReference type="InterPro" id="IPR029035">
    <property type="entry name" value="DHS-like_NAD/FAD-binding_dom"/>
</dbReference>
<gene>
    <name evidence="18" type="primary">ilvB</name>
    <name evidence="18" type="ORF">CLP_1595</name>
</gene>
<evidence type="ECO:0000256" key="2">
    <source>
        <dbReference type="ARBA" id="ARBA00005025"/>
    </source>
</evidence>
<dbReference type="InterPro" id="IPR012001">
    <property type="entry name" value="Thiamin_PyroP_enz_TPP-bd_dom"/>
</dbReference>
<sequence length="577" mass="63206">MKYNGAEIVIKLLENQGVEYISGIPGGFNLPIYDALYKSKIKHILARHEQGAGFIAQGISRTTDTAGVCFATSGPGATNLLTAIADAKLDSIPLVAITGQVPLSAIGTDAFQEVDAYGLTIPITKHNFLVRNIHDLFTIIPEAFRIALEGRPGPVLVDIPKNIQTQVIELETFPHSAYSQSNRSETENYDDTINNDNINKCNKKIFKRSTLECMAELINNSHRPIIYAGGGVIRANASKELCEFAKKNSIPVTLSLMGLGAFPSDDILNLGMLGMHGAPYTNYLMNEADLILAFGIRFDDRATGNIQKFCPNASIIHVDIDPSEINKVKNSNLSMVADIKEFLKEMIPLIKSKTRLSWIKRVGCFKEKYPLPSYENPLHPANIIPYIASKVPSDTIISTDVGEHQMWTAQRYPFKKPKTLLTSGGLGTMGFGLPVAIGASLVNTDKTILCFSGDGSILMNIQELATLADFNLNVKVIILINHHLGLVRQQQNLFYNEHYIASQFISNPDFATIAKGFGINSCDLATENDPLKKLDEILSKSGPWVINIPIEECENVLPMVAPGKSNLEMIGSGELND</sequence>
<dbReference type="HOGENOM" id="CLU_013748_1_2_9"/>
<evidence type="ECO:0000256" key="10">
    <source>
        <dbReference type="ARBA" id="ARBA00022842"/>
    </source>
</evidence>
<dbReference type="EMBL" id="ACOM01000005">
    <property type="protein sequence ID" value="EEP54426.1"/>
    <property type="molecule type" value="Genomic_DNA"/>
</dbReference>
<dbReference type="Gene3D" id="3.40.50.1220">
    <property type="entry name" value="TPP-binding domain"/>
    <property type="match status" value="1"/>
</dbReference>
<keyword evidence="9" id="KW-0274">FAD</keyword>
<keyword evidence="11 14" id="KW-0786">Thiamine pyrophosphate</keyword>
<evidence type="ECO:0000256" key="7">
    <source>
        <dbReference type="ARBA" id="ARBA00022679"/>
    </source>
</evidence>
<dbReference type="FunFam" id="3.40.50.1220:FF:000008">
    <property type="entry name" value="Acetolactate synthase"/>
    <property type="match status" value="1"/>
</dbReference>
<feature type="domain" description="Thiamine pyrophosphate enzyme TPP-binding" evidence="16">
    <location>
        <begin position="400"/>
        <end position="548"/>
    </location>
</feature>
<dbReference type="GO" id="GO:0003984">
    <property type="term" value="F:acetolactate synthase activity"/>
    <property type="evidence" value="ECO:0007669"/>
    <property type="project" value="UniProtKB-EC"/>
</dbReference>
<dbReference type="Pfam" id="PF02776">
    <property type="entry name" value="TPP_enzyme_N"/>
    <property type="match status" value="1"/>
</dbReference>
<dbReference type="FunFam" id="3.40.50.970:FF:000007">
    <property type="entry name" value="Acetolactate synthase"/>
    <property type="match status" value="1"/>
</dbReference>
<dbReference type="UniPathway" id="UPA00047">
    <property type="reaction ID" value="UER00055"/>
</dbReference>
<keyword evidence="5 14" id="KW-0028">Amino-acid biosynthesis</keyword>
<dbReference type="Pfam" id="PF00205">
    <property type="entry name" value="TPP_enzyme_M"/>
    <property type="match status" value="1"/>
</dbReference>
<evidence type="ECO:0000256" key="9">
    <source>
        <dbReference type="ARBA" id="ARBA00022827"/>
    </source>
</evidence>
<dbReference type="InterPro" id="IPR011766">
    <property type="entry name" value="TPP_enzyme_TPP-bd"/>
</dbReference>
<comment type="pathway">
    <text evidence="2 14">Amino-acid biosynthesis; L-valine biosynthesis; L-valine from pyruvate: step 1/4.</text>
</comment>
<evidence type="ECO:0000313" key="19">
    <source>
        <dbReference type="Proteomes" id="UP000003081"/>
    </source>
</evidence>
<dbReference type="AlphaFoldDB" id="C4ILG1"/>
<evidence type="ECO:0000256" key="3">
    <source>
        <dbReference type="ARBA" id="ARBA00007812"/>
    </source>
</evidence>
<evidence type="ECO:0000259" key="16">
    <source>
        <dbReference type="Pfam" id="PF02775"/>
    </source>
</evidence>
<evidence type="ECO:0000259" key="15">
    <source>
        <dbReference type="Pfam" id="PF00205"/>
    </source>
</evidence>
<dbReference type="EC" id="2.2.1.6" evidence="4 14"/>
<dbReference type="Pfam" id="PF02775">
    <property type="entry name" value="TPP_enzyme_C"/>
    <property type="match status" value="1"/>
</dbReference>
<dbReference type="InterPro" id="IPR039368">
    <property type="entry name" value="AHAS_TPP"/>
</dbReference>
<evidence type="ECO:0000256" key="11">
    <source>
        <dbReference type="ARBA" id="ARBA00023052"/>
    </source>
</evidence>
<dbReference type="GO" id="GO:0009099">
    <property type="term" value="P:L-valine biosynthetic process"/>
    <property type="evidence" value="ECO:0007669"/>
    <property type="project" value="UniProtKB-UniPathway"/>
</dbReference>
<proteinExistence type="inferred from homology"/>
<feature type="domain" description="Thiamine pyrophosphate enzyme central" evidence="15">
    <location>
        <begin position="212"/>
        <end position="345"/>
    </location>
</feature>
<comment type="caution">
    <text evidence="18">The sequence shown here is derived from an EMBL/GenBank/DDBJ whole genome shotgun (WGS) entry which is preliminary data.</text>
</comment>
<keyword evidence="19" id="KW-1185">Reference proteome</keyword>
<evidence type="ECO:0000256" key="4">
    <source>
        <dbReference type="ARBA" id="ARBA00013145"/>
    </source>
</evidence>
<keyword evidence="12 14" id="KW-0100">Branched-chain amino acid biosynthesis</keyword>
<dbReference type="InterPro" id="IPR012846">
    <property type="entry name" value="Acetolactate_synth_lsu"/>
</dbReference>
<dbReference type="CDD" id="cd02015">
    <property type="entry name" value="TPP_AHAS"/>
    <property type="match status" value="1"/>
</dbReference>